<evidence type="ECO:0000313" key="3">
    <source>
        <dbReference type="Proteomes" id="UP000182360"/>
    </source>
</evidence>
<evidence type="ECO:0000256" key="1">
    <source>
        <dbReference type="SAM" id="SignalP"/>
    </source>
</evidence>
<dbReference type="EMBL" id="FOFU01000002">
    <property type="protein sequence ID" value="SEP96289.1"/>
    <property type="molecule type" value="Genomic_DNA"/>
</dbReference>
<sequence>MKKIILTVLLAVSCAFSSLAALSWSGVIDNTSKLSLDDSFKPTVFNQTNGIYLSLSSKLNEEGTLRFVTEGLFKVNPIMDLNNNKTTLKFIADVDLLKLSGDWAVGSGNLALSAGRFQFSDFSGVVFSQVSDGLYLNYKTAKIRTSFYAGYTGLLNALNVSMVGNQLDADDNFYALGPKYVPVLADFSYKGLFGSNTIGLQTACFIPVSDENSMKAYGTFILNGNFGNVGSYDARFTLGTIKFEDFMLNAKLDANFFVSSTAMLTAGVEYVSGNQGNIKAFKTITSRTFGSGLYSPNDNGVIIPKLGVMYSNGKVYASLTERGIIAMSEDETKFDGLDTSATITYKLFSDVLLGCDIGAYNCFDSNENTKYYATIKASLAF</sequence>
<dbReference type="Proteomes" id="UP000182360">
    <property type="component" value="Unassembled WGS sequence"/>
</dbReference>
<protein>
    <submittedName>
        <fullName evidence="2">Uncharacterized protein</fullName>
    </submittedName>
</protein>
<keyword evidence="1" id="KW-0732">Signal</keyword>
<evidence type="ECO:0000313" key="2">
    <source>
        <dbReference type="EMBL" id="SEP96289.1"/>
    </source>
</evidence>
<dbReference type="OrthoDB" id="358089at2"/>
<organism evidence="2 3">
    <name type="scientific">Treponema bryantii</name>
    <dbReference type="NCBI Taxonomy" id="163"/>
    <lineage>
        <taxon>Bacteria</taxon>
        <taxon>Pseudomonadati</taxon>
        <taxon>Spirochaetota</taxon>
        <taxon>Spirochaetia</taxon>
        <taxon>Spirochaetales</taxon>
        <taxon>Treponemataceae</taxon>
        <taxon>Treponema</taxon>
    </lineage>
</organism>
<keyword evidence="3" id="KW-1185">Reference proteome</keyword>
<feature type="signal peptide" evidence="1">
    <location>
        <begin position="1"/>
        <end position="20"/>
    </location>
</feature>
<dbReference type="RefSeq" id="WP_074640995.1">
    <property type="nucleotide sequence ID" value="NZ_FOFU01000002.1"/>
</dbReference>
<gene>
    <name evidence="2" type="ORF">SAMN04487977_10250</name>
</gene>
<accession>A0A1H9C553</accession>
<dbReference type="AlphaFoldDB" id="A0A1H9C553"/>
<feature type="chain" id="PRO_5010253057" evidence="1">
    <location>
        <begin position="21"/>
        <end position="381"/>
    </location>
</feature>
<name>A0A1H9C553_9SPIR</name>
<proteinExistence type="predicted"/>
<reference evidence="2 3" key="1">
    <citation type="submission" date="2016-10" db="EMBL/GenBank/DDBJ databases">
        <authorList>
            <person name="de Groot N.N."/>
        </authorList>
    </citation>
    <scope>NUCLEOTIDE SEQUENCE [LARGE SCALE GENOMIC DNA]</scope>
    <source>
        <strain evidence="2 3">B25</strain>
    </source>
</reference>